<dbReference type="EMBL" id="JAZHXI010000024">
    <property type="protein sequence ID" value="KAL2060034.1"/>
    <property type="molecule type" value="Genomic_DNA"/>
</dbReference>
<reference evidence="2 3" key="1">
    <citation type="journal article" date="2024" name="Commun. Biol.">
        <title>Comparative genomic analysis of thermophilic fungi reveals convergent evolutionary adaptations and gene losses.</title>
        <authorList>
            <person name="Steindorff A.S."/>
            <person name="Aguilar-Pontes M.V."/>
            <person name="Robinson A.J."/>
            <person name="Andreopoulos B."/>
            <person name="LaButti K."/>
            <person name="Kuo A."/>
            <person name="Mondo S."/>
            <person name="Riley R."/>
            <person name="Otillar R."/>
            <person name="Haridas S."/>
            <person name="Lipzen A."/>
            <person name="Grimwood J."/>
            <person name="Schmutz J."/>
            <person name="Clum A."/>
            <person name="Reid I.D."/>
            <person name="Moisan M.C."/>
            <person name="Butler G."/>
            <person name="Nguyen T.T.M."/>
            <person name="Dewar K."/>
            <person name="Conant G."/>
            <person name="Drula E."/>
            <person name="Henrissat B."/>
            <person name="Hansel C."/>
            <person name="Singer S."/>
            <person name="Hutchinson M.I."/>
            <person name="de Vries R.P."/>
            <person name="Natvig D.O."/>
            <person name="Powell A.J."/>
            <person name="Tsang A."/>
            <person name="Grigoriev I.V."/>
        </authorList>
    </citation>
    <scope>NUCLEOTIDE SEQUENCE [LARGE SCALE GENOMIC DNA]</scope>
    <source>
        <strain evidence="2 3">CBS 494.80</strain>
    </source>
</reference>
<evidence type="ECO:0000259" key="1">
    <source>
        <dbReference type="PROSITE" id="PS50011"/>
    </source>
</evidence>
<protein>
    <recommendedName>
        <fullName evidence="1">Protein kinase domain-containing protein</fullName>
    </recommendedName>
</protein>
<dbReference type="SUPFAM" id="SSF56112">
    <property type="entry name" value="Protein kinase-like (PK-like)"/>
    <property type="match status" value="1"/>
</dbReference>
<feature type="domain" description="Protein kinase" evidence="1">
    <location>
        <begin position="113"/>
        <end position="454"/>
    </location>
</feature>
<dbReference type="PANTHER" id="PTHR44305">
    <property type="entry name" value="SI:DKEY-192D15.2-RELATED"/>
    <property type="match status" value="1"/>
</dbReference>
<organism evidence="2 3">
    <name type="scientific">Oculimacula yallundae</name>
    <dbReference type="NCBI Taxonomy" id="86028"/>
    <lineage>
        <taxon>Eukaryota</taxon>
        <taxon>Fungi</taxon>
        <taxon>Dikarya</taxon>
        <taxon>Ascomycota</taxon>
        <taxon>Pezizomycotina</taxon>
        <taxon>Leotiomycetes</taxon>
        <taxon>Helotiales</taxon>
        <taxon>Ploettnerulaceae</taxon>
        <taxon>Oculimacula</taxon>
    </lineage>
</organism>
<dbReference type="Pfam" id="PF00069">
    <property type="entry name" value="Pkinase"/>
    <property type="match status" value="1"/>
</dbReference>
<proteinExistence type="predicted"/>
<dbReference type="InterPro" id="IPR000719">
    <property type="entry name" value="Prot_kinase_dom"/>
</dbReference>
<evidence type="ECO:0000313" key="2">
    <source>
        <dbReference type="EMBL" id="KAL2060034.1"/>
    </source>
</evidence>
<dbReference type="SMART" id="SM00220">
    <property type="entry name" value="S_TKc"/>
    <property type="match status" value="1"/>
</dbReference>
<accession>A0ABR4BSL1</accession>
<dbReference type="InterPro" id="IPR053083">
    <property type="entry name" value="TF_kinase-domain_protein"/>
</dbReference>
<comment type="caution">
    <text evidence="2">The sequence shown here is derived from an EMBL/GenBank/DDBJ whole genome shotgun (WGS) entry which is preliminary data.</text>
</comment>
<keyword evidence="3" id="KW-1185">Reference proteome</keyword>
<name>A0ABR4BSL1_9HELO</name>
<dbReference type="Gene3D" id="1.10.510.10">
    <property type="entry name" value="Transferase(Phosphotransferase) domain 1"/>
    <property type="match status" value="1"/>
</dbReference>
<sequence length="532" mass="57914">MAAPGTAAFYHQYRFWEAYNNPLIPLLVAPSTNAQIFASYLATPFVLPPPVPPPPPLPILPLGPAPTHVSARVQGLVTPPPANPTPAQIAIAAAAAALLVPIPNLAGRGGPNWTGVKHLGTGGGGGVSLWEYTGPAAGRPLIDRIAIKAAINPTPQLRNEGVLMVALGASNSAHIISLLQPPTIATAATAAAQGLNPLYAGLVPRLFLEYCTLGTLEDLMNMRIDRNLRLEELTLWKLFECLVDGMAVFEYGREFDIIAGTARIPLLSHVNVPGDPRALIHFDIKPTNVMAVRDNLTHPNTPLCKIGDFGFAEYMPRLNGSISPNGGWVNDYRLRDRGTPEYYAPEQFSTRWNFSNFNGSAVCGQYSAQTNVWGIGQLMYDLACFNTPAVNPSIIFTPAALRGNPAVGRALGTEIQSVPLISAELKDTIQQCLYEVPADRPTLLVLKRRCMTTIAALVAAGARPEGWQDLERLEPLTPAQEVSPRFDFRPNPVFCRAIKRNGRRCKNKVTARRNNPSPRCKDHWDLREYPRN</sequence>
<gene>
    <name evidence="2" type="ORF">VTL71DRAFT_9856</name>
</gene>
<evidence type="ECO:0000313" key="3">
    <source>
        <dbReference type="Proteomes" id="UP001595075"/>
    </source>
</evidence>
<dbReference type="Proteomes" id="UP001595075">
    <property type="component" value="Unassembled WGS sequence"/>
</dbReference>
<dbReference type="InterPro" id="IPR011009">
    <property type="entry name" value="Kinase-like_dom_sf"/>
</dbReference>
<dbReference type="PROSITE" id="PS50011">
    <property type="entry name" value="PROTEIN_KINASE_DOM"/>
    <property type="match status" value="1"/>
</dbReference>
<dbReference type="PANTHER" id="PTHR44305:SF2">
    <property type="entry name" value="SI:DKEY-192D15.2"/>
    <property type="match status" value="1"/>
</dbReference>